<accession>A0A0R3VT45</accession>
<feature type="active site" description="Proton donor" evidence="3">
    <location>
        <position position="20"/>
    </location>
</feature>
<dbReference type="STRING" id="60517.A0A0R3VT45"/>
<evidence type="ECO:0000256" key="4">
    <source>
        <dbReference type="PIRSR" id="PIRSR000915-2"/>
    </source>
</evidence>
<evidence type="ECO:0000256" key="5">
    <source>
        <dbReference type="PIRSR" id="PIRSR000915-3"/>
    </source>
</evidence>
<dbReference type="Pfam" id="PF13242">
    <property type="entry name" value="Hydrolase_like"/>
    <property type="match status" value="1"/>
</dbReference>
<dbReference type="SUPFAM" id="SSF56784">
    <property type="entry name" value="HAD-like"/>
    <property type="match status" value="1"/>
</dbReference>
<dbReference type="InterPro" id="IPR006349">
    <property type="entry name" value="PGP_euk"/>
</dbReference>
<feature type="binding site" evidence="5">
    <location>
        <position position="20"/>
    </location>
    <ligand>
        <name>Mg(2+)</name>
        <dbReference type="ChEBI" id="CHEBI:18420"/>
    </ligand>
</feature>
<dbReference type="GO" id="GO:0005737">
    <property type="term" value="C:cytoplasm"/>
    <property type="evidence" value="ECO:0007669"/>
    <property type="project" value="TreeGrafter"/>
</dbReference>
<keyword evidence="7" id="KW-1185">Reference proteome</keyword>
<evidence type="ECO:0000313" key="6">
    <source>
        <dbReference type="EMBL" id="VDK20833.1"/>
    </source>
</evidence>
<feature type="binding site" evidence="5">
    <location>
        <position position="226"/>
    </location>
    <ligand>
        <name>Mg(2+)</name>
        <dbReference type="ChEBI" id="CHEBI:18420"/>
    </ligand>
</feature>
<comment type="similarity">
    <text evidence="2">Belongs to the HAD-like hydrolase superfamily.</text>
</comment>
<proteinExistence type="inferred from homology"/>
<feature type="binding site" evidence="4">
    <location>
        <position position="201"/>
    </location>
    <ligand>
        <name>substrate</name>
    </ligand>
</feature>
<dbReference type="PIRSF" id="PIRSF000915">
    <property type="entry name" value="PGP-type_phosphatase"/>
    <property type="match status" value="1"/>
</dbReference>
<sequence>MSLARLPMLKTYQTFLFDADGTLWGPHGVIDGAADFLRYLKQTGRRVFLVTNNSTKSVEKYLEKCNKLGLPLESIVCSANVTATSLAKEGFKGPFYVIGQSGLGEELNKAGIEHFGIGVWGCVHEFDASHLRISGVIVGFDSQFNYMKLMKAASYIARGVPFYVTNEDALLPCSDYRMPGTGSIVASVRKASGAEPTVFGKPSSIVWEFIKSKYGVEAKTTLIVGDRLDTDIHLGRVSGLCTVCVMSGVTSEAVLKAARADPAKAALLSPDLVYPSVLEMYQQLLEEDKKAE</sequence>
<dbReference type="Gene3D" id="3.40.50.1000">
    <property type="entry name" value="HAD superfamily/HAD-like"/>
    <property type="match status" value="2"/>
</dbReference>
<dbReference type="NCBIfam" id="TIGR01452">
    <property type="entry name" value="PGP_euk"/>
    <property type="match status" value="1"/>
</dbReference>
<evidence type="ECO:0000256" key="3">
    <source>
        <dbReference type="PIRSR" id="PIRSR000915-1"/>
    </source>
</evidence>
<gene>
    <name evidence="6" type="ORF">TASK_LOCUS387</name>
</gene>
<dbReference type="GO" id="GO:0016791">
    <property type="term" value="F:phosphatase activity"/>
    <property type="evidence" value="ECO:0007669"/>
    <property type="project" value="InterPro"/>
</dbReference>
<dbReference type="Pfam" id="PF13344">
    <property type="entry name" value="Hydrolase_6"/>
    <property type="match status" value="1"/>
</dbReference>
<dbReference type="PANTHER" id="PTHR19288:SF93">
    <property type="entry name" value="FI11325P-RELATED"/>
    <property type="match status" value="1"/>
</dbReference>
<evidence type="ECO:0000256" key="2">
    <source>
        <dbReference type="PIRNR" id="PIRNR000915"/>
    </source>
</evidence>
<keyword evidence="5" id="KW-0460">Magnesium</keyword>
<comment type="cofactor">
    <cofactor evidence="5">
        <name>Mg(2+)</name>
        <dbReference type="ChEBI" id="CHEBI:18420"/>
    </cofactor>
    <text evidence="5">Divalent metal ions. Mg(2+) is the most effective.</text>
</comment>
<keyword evidence="5" id="KW-0479">Metal-binding</keyword>
<reference evidence="8" key="1">
    <citation type="submission" date="2017-02" db="UniProtKB">
        <authorList>
            <consortium name="WormBaseParasite"/>
        </authorList>
    </citation>
    <scope>IDENTIFICATION</scope>
</reference>
<dbReference type="InterPro" id="IPR036412">
    <property type="entry name" value="HAD-like_sf"/>
</dbReference>
<keyword evidence="1 2" id="KW-0378">Hydrolase</keyword>
<dbReference type="GO" id="GO:0046872">
    <property type="term" value="F:metal ion binding"/>
    <property type="evidence" value="ECO:0007669"/>
    <property type="project" value="UniProtKB-KW"/>
</dbReference>
<evidence type="ECO:0000313" key="8">
    <source>
        <dbReference type="WBParaSite" id="TASK_0000038601-mRNA-1"/>
    </source>
</evidence>
<dbReference type="EMBL" id="UYRS01000048">
    <property type="protein sequence ID" value="VDK20833.1"/>
    <property type="molecule type" value="Genomic_DNA"/>
</dbReference>
<dbReference type="InterPro" id="IPR023214">
    <property type="entry name" value="HAD_sf"/>
</dbReference>
<dbReference type="Proteomes" id="UP000282613">
    <property type="component" value="Unassembled WGS sequence"/>
</dbReference>
<feature type="active site" description="Nucleophile" evidence="3">
    <location>
        <position position="18"/>
    </location>
</feature>
<evidence type="ECO:0000256" key="1">
    <source>
        <dbReference type="ARBA" id="ARBA00022801"/>
    </source>
</evidence>
<dbReference type="OrthoDB" id="413953at2759"/>
<reference evidence="6 7" key="2">
    <citation type="submission" date="2018-11" db="EMBL/GenBank/DDBJ databases">
        <authorList>
            <consortium name="Pathogen Informatics"/>
        </authorList>
    </citation>
    <scope>NUCLEOTIDE SEQUENCE [LARGE SCALE GENOMIC DNA]</scope>
</reference>
<dbReference type="AlphaFoldDB" id="A0A0R3VT45"/>
<dbReference type="PANTHER" id="PTHR19288">
    <property type="entry name" value="4-NITROPHENYLPHOSPHATASE-RELATED"/>
    <property type="match status" value="1"/>
</dbReference>
<dbReference type="WBParaSite" id="TASK_0000038601-mRNA-1">
    <property type="protein sequence ID" value="TASK_0000038601-mRNA-1"/>
    <property type="gene ID" value="TASK_0000038601"/>
</dbReference>
<evidence type="ECO:0000313" key="7">
    <source>
        <dbReference type="Proteomes" id="UP000282613"/>
    </source>
</evidence>
<name>A0A0R3VT45_TAEAS</name>
<organism evidence="8">
    <name type="scientific">Taenia asiatica</name>
    <name type="common">Asian tapeworm</name>
    <dbReference type="NCBI Taxonomy" id="60517"/>
    <lineage>
        <taxon>Eukaryota</taxon>
        <taxon>Metazoa</taxon>
        <taxon>Spiralia</taxon>
        <taxon>Lophotrochozoa</taxon>
        <taxon>Platyhelminthes</taxon>
        <taxon>Cestoda</taxon>
        <taxon>Eucestoda</taxon>
        <taxon>Cyclophyllidea</taxon>
        <taxon>Taeniidae</taxon>
        <taxon>Taenia</taxon>
    </lineage>
</organism>
<dbReference type="NCBIfam" id="TIGR01460">
    <property type="entry name" value="HAD-SF-IIA"/>
    <property type="match status" value="1"/>
</dbReference>
<dbReference type="InterPro" id="IPR006357">
    <property type="entry name" value="HAD-SF_hydro_IIA"/>
</dbReference>
<feature type="binding site" evidence="5">
    <location>
        <position position="18"/>
    </location>
    <ligand>
        <name>Mg(2+)</name>
        <dbReference type="ChEBI" id="CHEBI:18420"/>
    </ligand>
</feature>
<protein>
    <submittedName>
        <fullName evidence="8">Phosphoglycolate phosphatase</fullName>
    </submittedName>
</protein>